<proteinExistence type="predicted"/>
<reference evidence="1 2" key="1">
    <citation type="journal article" date="2012" name="J. Bacteriol.">
        <title>Twenty-one genome sequences from Pseudomonas species and 19 genome sequences from diverse bacteria isolated from the rhizosphere and endosphere of Populus deltoides.</title>
        <authorList>
            <person name="Brown S.D."/>
            <person name="Utturkar S.M."/>
            <person name="Klingeman D.M."/>
            <person name="Johnson C.M."/>
            <person name="Martin S.L."/>
            <person name="Land M.L."/>
            <person name="Lu T.Y."/>
            <person name="Schadt C.W."/>
            <person name="Doktycz M.J."/>
            <person name="Pelletier D.A."/>
        </authorList>
    </citation>
    <scope>NUCLEOTIDE SEQUENCE [LARGE SCALE GENOMIC DNA]</scope>
    <source>
        <strain evidence="1 2">CF314</strain>
    </source>
</reference>
<sequence>MKKSVLVFVVISCLSFSQQKNVEITDLQPKSEDYIFPVISYEKSRVENKINTFLQVDELEHIPGSGGNPFTRVSVATNSYTNYVQFYSWKKLETPENILSISIEGEASGAYPEGFSKSDNFDLRTGNYINLQDLFLQDSVKTIESLINKKVRKRIDDFLTRLKSEKNPSEETQDQILIYEDCFTDHTLKYLDYHFGKDKLTVVVGRCSNHAMRALDDLDEHVIEISYKDLGKYWSSYAKDLLSGFEQAVAQPGIQNRLYKGKIDGKYPVTVLVKRVYEDGSFSAVYWYDKNKKLIEWGGMLKNGHISITENDYHSEELKAWIPKALIEADVKGKKITGTWQDYKTKKYLNLELEEL</sequence>
<comment type="caution">
    <text evidence="1">The sequence shown here is derived from an EMBL/GenBank/DDBJ whole genome shotgun (WGS) entry which is preliminary data.</text>
</comment>
<name>J2KH34_9FLAO</name>
<dbReference type="OrthoDB" id="9127154at2"/>
<accession>J2KH34</accession>
<dbReference type="RefSeq" id="WP_007843028.1">
    <property type="nucleotide sequence ID" value="NZ_AKJY01000032.1"/>
</dbReference>
<dbReference type="Proteomes" id="UP000007509">
    <property type="component" value="Unassembled WGS sequence"/>
</dbReference>
<gene>
    <name evidence="1" type="ORF">PMI13_01925</name>
</gene>
<organism evidence="1 2">
    <name type="scientific">Chryseobacterium populi</name>
    <dbReference type="NCBI Taxonomy" id="1144316"/>
    <lineage>
        <taxon>Bacteria</taxon>
        <taxon>Pseudomonadati</taxon>
        <taxon>Bacteroidota</taxon>
        <taxon>Flavobacteriia</taxon>
        <taxon>Flavobacteriales</taxon>
        <taxon>Weeksellaceae</taxon>
        <taxon>Chryseobacterium group</taxon>
        <taxon>Chryseobacterium</taxon>
    </lineage>
</organism>
<evidence type="ECO:0000313" key="2">
    <source>
        <dbReference type="Proteomes" id="UP000007509"/>
    </source>
</evidence>
<dbReference type="EMBL" id="AKJY01000032">
    <property type="protein sequence ID" value="EJL72433.1"/>
    <property type="molecule type" value="Genomic_DNA"/>
</dbReference>
<dbReference type="AlphaFoldDB" id="J2KH34"/>
<dbReference type="PATRIC" id="fig|1144316.3.peg.1934"/>
<keyword evidence="2" id="KW-1185">Reference proteome</keyword>
<protein>
    <submittedName>
        <fullName evidence="1">Uncharacterized protein</fullName>
    </submittedName>
</protein>
<evidence type="ECO:0000313" key="1">
    <source>
        <dbReference type="EMBL" id="EJL72433.1"/>
    </source>
</evidence>